<dbReference type="PANTHER" id="PTHR44103:SF1">
    <property type="entry name" value="PROPROTEIN CONVERTASE P"/>
    <property type="match status" value="1"/>
</dbReference>
<evidence type="ECO:0000313" key="4">
    <source>
        <dbReference type="Proteomes" id="UP000777784"/>
    </source>
</evidence>
<feature type="chain" id="PRO_5037284361" evidence="2">
    <location>
        <begin position="24"/>
        <end position="657"/>
    </location>
</feature>
<dbReference type="PANTHER" id="PTHR44103">
    <property type="entry name" value="PROPROTEIN CONVERTASE P"/>
    <property type="match status" value="1"/>
</dbReference>
<dbReference type="Pfam" id="PF13517">
    <property type="entry name" value="FG-GAP_3"/>
    <property type="match status" value="3"/>
</dbReference>
<dbReference type="InterPro" id="IPR013517">
    <property type="entry name" value="FG-GAP"/>
</dbReference>
<dbReference type="Proteomes" id="UP000777784">
    <property type="component" value="Unassembled WGS sequence"/>
</dbReference>
<dbReference type="EMBL" id="JAHJDP010000018">
    <property type="protein sequence ID" value="MBU2689778.1"/>
    <property type="molecule type" value="Genomic_DNA"/>
</dbReference>
<accession>A0A948RRQ1</accession>
<dbReference type="InterPro" id="IPR028994">
    <property type="entry name" value="Integrin_alpha_N"/>
</dbReference>
<sequence>MRTKAILIMLGIFLSLAASPSHGQNWVQNDQIFNPSGVASLFFSQPRFADLDADGDVDLMLGSSESTLLYYENTGTAMAPAFLPGPEIFAGVDPLDAEVGVCADLDGDGDLDLVTGGYNGLVLFENTGTAAAPVFTEQQGFFSGLATGSNPVPTLSDLDGDLDFDLLIGISENGMLKYYPNTGTPSAASFEESQSESWFDVGLYAYPWFVDLDGDDDIDLASGRDVHGFVYYRNDGTASTWNWVEDAAVFEGLGLSSYWNSPCLVDLNGDGRRDLIYGTSAGPLQYYTNQGPPTDPVWTANTTLFGGVIDVGAASSPFLFDFDSDGDLDLVSGTQLGDIKYFENIGTSAAPAWHTDHSYFAGIDHSIYSAIAVGELDGDDLPDAVVGDLSGDLFYHHNNGSGFDYDAGVFAGINLGGWSVPRLVDMDNDGDLDLVAGNEVGRLRYFENIGSGSMEWQEVAGYFGSIDVGSNCSPTLGDYDHDGDQDLLTGDISHELQYFRNDNGIWNENPAVVAGLVVGQNAAPAFGDLDGDEDLDLTVGNYSGTFNYFENTSPAASLPTDGEPLTRWIRLQVHPSPFRSAVTLTFSLPEAGPVDLAIFDASGRRVRQLAQGIQPAGRHAFEWSRGGAADPEMASGVYFCRLKAGGMKQTIKLIRVQ</sequence>
<dbReference type="AlphaFoldDB" id="A0A948RRQ1"/>
<keyword evidence="1 2" id="KW-0732">Signal</keyword>
<proteinExistence type="predicted"/>
<reference evidence="3" key="1">
    <citation type="submission" date="2021-05" db="EMBL/GenBank/DDBJ databases">
        <title>Energy efficiency and biological interactions define the core microbiome of deep oligotrophic groundwater.</title>
        <authorList>
            <person name="Mehrshad M."/>
            <person name="Lopez-Fernandez M."/>
            <person name="Bell E."/>
            <person name="Bernier-Latmani R."/>
            <person name="Bertilsson S."/>
            <person name="Dopson M."/>
        </authorList>
    </citation>
    <scope>NUCLEOTIDE SEQUENCE</scope>
    <source>
        <strain evidence="3">Modern_marine.mb.64</strain>
    </source>
</reference>
<dbReference type="NCBIfam" id="TIGR04183">
    <property type="entry name" value="Por_Secre_tail"/>
    <property type="match status" value="1"/>
</dbReference>
<dbReference type="SUPFAM" id="SSF69318">
    <property type="entry name" value="Integrin alpha N-terminal domain"/>
    <property type="match status" value="2"/>
</dbReference>
<evidence type="ECO:0000313" key="3">
    <source>
        <dbReference type="EMBL" id="MBU2689778.1"/>
    </source>
</evidence>
<feature type="signal peptide" evidence="2">
    <location>
        <begin position="1"/>
        <end position="23"/>
    </location>
</feature>
<name>A0A948RRQ1_UNCEI</name>
<comment type="caution">
    <text evidence="3">The sequence shown here is derived from an EMBL/GenBank/DDBJ whole genome shotgun (WGS) entry which is preliminary data.</text>
</comment>
<evidence type="ECO:0000256" key="1">
    <source>
        <dbReference type="ARBA" id="ARBA00022729"/>
    </source>
</evidence>
<gene>
    <name evidence="3" type="ORF">KJ970_02545</name>
</gene>
<evidence type="ECO:0000256" key="2">
    <source>
        <dbReference type="SAM" id="SignalP"/>
    </source>
</evidence>
<dbReference type="Gene3D" id="2.130.10.130">
    <property type="entry name" value="Integrin alpha, N-terminal"/>
    <property type="match status" value="2"/>
</dbReference>
<dbReference type="InterPro" id="IPR026444">
    <property type="entry name" value="Secre_tail"/>
</dbReference>
<protein>
    <submittedName>
        <fullName evidence="3">VCBS repeat-containing protein</fullName>
    </submittedName>
</protein>
<organism evidence="3 4">
    <name type="scientific">Eiseniibacteriota bacterium</name>
    <dbReference type="NCBI Taxonomy" id="2212470"/>
    <lineage>
        <taxon>Bacteria</taxon>
        <taxon>Candidatus Eiseniibacteriota</taxon>
    </lineage>
</organism>
<dbReference type="Gene3D" id="2.60.40.4070">
    <property type="match status" value="1"/>
</dbReference>